<evidence type="ECO:0000256" key="1">
    <source>
        <dbReference type="SAM" id="MobiDB-lite"/>
    </source>
</evidence>
<gene>
    <name evidence="2" type="ORF">CR513_16810</name>
</gene>
<organism evidence="2 3">
    <name type="scientific">Mucuna pruriens</name>
    <name type="common">Velvet bean</name>
    <name type="synonym">Dolichos pruriens</name>
    <dbReference type="NCBI Taxonomy" id="157652"/>
    <lineage>
        <taxon>Eukaryota</taxon>
        <taxon>Viridiplantae</taxon>
        <taxon>Streptophyta</taxon>
        <taxon>Embryophyta</taxon>
        <taxon>Tracheophyta</taxon>
        <taxon>Spermatophyta</taxon>
        <taxon>Magnoliopsida</taxon>
        <taxon>eudicotyledons</taxon>
        <taxon>Gunneridae</taxon>
        <taxon>Pentapetalae</taxon>
        <taxon>rosids</taxon>
        <taxon>fabids</taxon>
        <taxon>Fabales</taxon>
        <taxon>Fabaceae</taxon>
        <taxon>Papilionoideae</taxon>
        <taxon>50 kb inversion clade</taxon>
        <taxon>NPAAA clade</taxon>
        <taxon>indigoferoid/millettioid clade</taxon>
        <taxon>Phaseoleae</taxon>
        <taxon>Mucuna</taxon>
    </lineage>
</organism>
<keyword evidence="3" id="KW-1185">Reference proteome</keyword>
<proteinExistence type="predicted"/>
<feature type="compositionally biased region" description="Basic residues" evidence="1">
    <location>
        <begin position="155"/>
        <end position="164"/>
    </location>
</feature>
<sequence>MRWFSGLPPHSITSFVDLAAAFESQFTANKTKRLEGLHINPFSDSLALSHPANMIEIRALVEKHVEVVEDKEDRLLEEKELPIVGKKITLGVQAHQHYNLGGAGHSENERPKTRELPERDSSQTPGRNRGAILETVGRNCPGHLRPVRGSQLRLFKAKSKTHKR</sequence>
<protein>
    <recommendedName>
        <fullName evidence="4">Retrotransposon gag domain-containing protein</fullName>
    </recommendedName>
</protein>
<comment type="caution">
    <text evidence="2">The sequence shown here is derived from an EMBL/GenBank/DDBJ whole genome shotgun (WGS) entry which is preliminary data.</text>
</comment>
<dbReference type="EMBL" id="QJKJ01003079">
    <property type="protein sequence ID" value="RDY00054.1"/>
    <property type="molecule type" value="Genomic_DNA"/>
</dbReference>
<name>A0A371HBH8_MUCPR</name>
<dbReference type="Proteomes" id="UP000257109">
    <property type="component" value="Unassembled WGS sequence"/>
</dbReference>
<dbReference type="OrthoDB" id="999762at2759"/>
<evidence type="ECO:0000313" key="3">
    <source>
        <dbReference type="Proteomes" id="UP000257109"/>
    </source>
</evidence>
<feature type="compositionally biased region" description="Basic and acidic residues" evidence="1">
    <location>
        <begin position="106"/>
        <end position="121"/>
    </location>
</feature>
<dbReference type="AlphaFoldDB" id="A0A371HBH8"/>
<evidence type="ECO:0000313" key="2">
    <source>
        <dbReference type="EMBL" id="RDY00054.1"/>
    </source>
</evidence>
<feature type="non-terminal residue" evidence="2">
    <location>
        <position position="1"/>
    </location>
</feature>
<evidence type="ECO:0008006" key="4">
    <source>
        <dbReference type="Google" id="ProtNLM"/>
    </source>
</evidence>
<reference evidence="2" key="1">
    <citation type="submission" date="2018-05" db="EMBL/GenBank/DDBJ databases">
        <title>Draft genome of Mucuna pruriens seed.</title>
        <authorList>
            <person name="Nnadi N.E."/>
            <person name="Vos R."/>
            <person name="Hasami M.H."/>
            <person name="Devisetty U.K."/>
            <person name="Aguiy J.C."/>
        </authorList>
    </citation>
    <scope>NUCLEOTIDE SEQUENCE [LARGE SCALE GENOMIC DNA]</scope>
    <source>
        <strain evidence="2">JCA_2017</strain>
    </source>
</reference>
<feature type="region of interest" description="Disordered" evidence="1">
    <location>
        <begin position="99"/>
        <end position="164"/>
    </location>
</feature>
<accession>A0A371HBH8</accession>